<dbReference type="Proteomes" id="UP000536909">
    <property type="component" value="Unassembled WGS sequence"/>
</dbReference>
<evidence type="ECO:0000259" key="8">
    <source>
        <dbReference type="Pfam" id="PF02687"/>
    </source>
</evidence>
<dbReference type="InterPro" id="IPR003838">
    <property type="entry name" value="ABC3_permease_C"/>
</dbReference>
<reference evidence="10 11" key="1">
    <citation type="submission" date="2020-08" db="EMBL/GenBank/DDBJ databases">
        <title>Genomic Encyclopedia of Type Strains, Phase IV (KMG-IV): sequencing the most valuable type-strain genomes for metagenomic binning, comparative biology and taxonomic classification.</title>
        <authorList>
            <person name="Goeker M."/>
        </authorList>
    </citation>
    <scope>NUCLEOTIDE SEQUENCE [LARGE SCALE GENOMIC DNA]</scope>
    <source>
        <strain evidence="10 11">DSM 105434</strain>
    </source>
</reference>
<dbReference type="PANTHER" id="PTHR30572:SF4">
    <property type="entry name" value="ABC TRANSPORTER PERMEASE YTRF"/>
    <property type="match status" value="1"/>
</dbReference>
<dbReference type="Pfam" id="PF02687">
    <property type="entry name" value="FtsX"/>
    <property type="match status" value="1"/>
</dbReference>
<evidence type="ECO:0000256" key="5">
    <source>
        <dbReference type="ARBA" id="ARBA00023136"/>
    </source>
</evidence>
<comment type="caution">
    <text evidence="10">The sequence shown here is derived from an EMBL/GenBank/DDBJ whole genome shotgun (WGS) entry which is preliminary data.</text>
</comment>
<dbReference type="PANTHER" id="PTHR30572">
    <property type="entry name" value="MEMBRANE COMPONENT OF TRANSPORTER-RELATED"/>
    <property type="match status" value="1"/>
</dbReference>
<accession>A0ABR6MYG8</accession>
<dbReference type="InterPro" id="IPR025857">
    <property type="entry name" value="MacB_PCD"/>
</dbReference>
<dbReference type="RefSeq" id="WP_146719732.1">
    <property type="nucleotide sequence ID" value="NZ_BSUI01000011.1"/>
</dbReference>
<keyword evidence="5 7" id="KW-0472">Membrane</keyword>
<sequence>MRSAERWHLAARGLQRRPVRTLLTLLGLVVAVTSMLLFLSLGEGLKGQLRQELRSARPDLQVARPAGGLALLPGPNLPGALVTTLKAQAGELGLAEITPVAAEIKQALDPTQSAVYYGLPARQGVQALFPRARAAQGRLLLPEDEGRAVAVLGASAARNLGLGVGGEFMVSRRYRARIVGVLQPLNNLTDTFTFLPLTGAQRAFGTGDQLSFVALKLRDPEQAPQIAAQLRRQLQLEVSTRDDVLHSAGQVLRSADALSLGLSLVALVVGGLAVANTMLMTLHERTREFALLRAIGARPQFLRQLVLSESLLLAGLSWAAGVLLSVPGVWAINWMTQRVAGIDGAALTPRLLALTLGLSLLLGLLAGWWPAYRAGRTSITRALGQP</sequence>
<dbReference type="InterPro" id="IPR050250">
    <property type="entry name" value="Macrolide_Exporter_MacB"/>
</dbReference>
<keyword evidence="3 7" id="KW-0812">Transmembrane</keyword>
<feature type="domain" description="ABC3 transporter permease C-terminal" evidence="8">
    <location>
        <begin position="262"/>
        <end position="378"/>
    </location>
</feature>
<evidence type="ECO:0000256" key="2">
    <source>
        <dbReference type="ARBA" id="ARBA00022475"/>
    </source>
</evidence>
<evidence type="ECO:0000259" key="9">
    <source>
        <dbReference type="Pfam" id="PF12704"/>
    </source>
</evidence>
<protein>
    <submittedName>
        <fullName evidence="10">ABC transport system permease protein</fullName>
    </submittedName>
</protein>
<evidence type="ECO:0000256" key="3">
    <source>
        <dbReference type="ARBA" id="ARBA00022692"/>
    </source>
</evidence>
<evidence type="ECO:0000256" key="4">
    <source>
        <dbReference type="ARBA" id="ARBA00022989"/>
    </source>
</evidence>
<feature type="transmembrane region" description="Helical" evidence="7">
    <location>
        <begin position="21"/>
        <end position="41"/>
    </location>
</feature>
<evidence type="ECO:0000313" key="10">
    <source>
        <dbReference type="EMBL" id="MBB5296963.1"/>
    </source>
</evidence>
<keyword evidence="11" id="KW-1185">Reference proteome</keyword>
<comment type="subcellular location">
    <subcellularLocation>
        <location evidence="1">Cell membrane</location>
        <topology evidence="1">Multi-pass membrane protein</topology>
    </subcellularLocation>
</comment>
<feature type="transmembrane region" description="Helical" evidence="7">
    <location>
        <begin position="257"/>
        <end position="279"/>
    </location>
</feature>
<feature type="domain" description="MacB-like periplasmic core" evidence="9">
    <location>
        <begin position="21"/>
        <end position="232"/>
    </location>
</feature>
<dbReference type="EMBL" id="JACHFV010000015">
    <property type="protein sequence ID" value="MBB5296963.1"/>
    <property type="molecule type" value="Genomic_DNA"/>
</dbReference>
<evidence type="ECO:0000256" key="1">
    <source>
        <dbReference type="ARBA" id="ARBA00004651"/>
    </source>
</evidence>
<gene>
    <name evidence="10" type="ORF">HNQ10_003823</name>
</gene>
<keyword evidence="4 7" id="KW-1133">Transmembrane helix</keyword>
<feature type="transmembrane region" description="Helical" evidence="7">
    <location>
        <begin position="352"/>
        <end position="371"/>
    </location>
</feature>
<dbReference type="Pfam" id="PF12704">
    <property type="entry name" value="MacB_PCD"/>
    <property type="match status" value="1"/>
</dbReference>
<name>A0ABR6MYG8_9DEIO</name>
<organism evidence="10 11">
    <name type="scientific">Deinococcus metallilatus</name>
    <dbReference type="NCBI Taxonomy" id="1211322"/>
    <lineage>
        <taxon>Bacteria</taxon>
        <taxon>Thermotogati</taxon>
        <taxon>Deinococcota</taxon>
        <taxon>Deinococci</taxon>
        <taxon>Deinococcales</taxon>
        <taxon>Deinococcaceae</taxon>
        <taxon>Deinococcus</taxon>
    </lineage>
</organism>
<evidence type="ECO:0000256" key="7">
    <source>
        <dbReference type="SAM" id="Phobius"/>
    </source>
</evidence>
<comment type="similarity">
    <text evidence="6">Belongs to the ABC-4 integral membrane protein family.</text>
</comment>
<evidence type="ECO:0000256" key="6">
    <source>
        <dbReference type="ARBA" id="ARBA00038076"/>
    </source>
</evidence>
<proteinExistence type="inferred from homology"/>
<feature type="transmembrane region" description="Helical" evidence="7">
    <location>
        <begin position="311"/>
        <end position="332"/>
    </location>
</feature>
<evidence type="ECO:0000313" key="11">
    <source>
        <dbReference type="Proteomes" id="UP000536909"/>
    </source>
</evidence>
<keyword evidence="2" id="KW-1003">Cell membrane</keyword>